<dbReference type="PANTHER" id="PTHR48098">
    <property type="entry name" value="ENTEROCHELIN ESTERASE-RELATED"/>
    <property type="match status" value="1"/>
</dbReference>
<dbReference type="Gene3D" id="3.40.50.1820">
    <property type="entry name" value="alpha/beta hydrolase"/>
    <property type="match status" value="1"/>
</dbReference>
<keyword evidence="2" id="KW-1185">Reference proteome</keyword>
<gene>
    <name evidence="1" type="ORF">CDA63_06585</name>
</gene>
<dbReference type="PANTHER" id="PTHR48098:SF3">
    <property type="entry name" value="IRON(III) ENTEROBACTIN ESTERASE"/>
    <property type="match status" value="1"/>
</dbReference>
<evidence type="ECO:0008006" key="3">
    <source>
        <dbReference type="Google" id="ProtNLM"/>
    </source>
</evidence>
<dbReference type="InterPro" id="IPR000801">
    <property type="entry name" value="Esterase-like"/>
</dbReference>
<dbReference type="EMBL" id="NIRR01000007">
    <property type="protein sequence ID" value="OWP63874.1"/>
    <property type="molecule type" value="Genomic_DNA"/>
</dbReference>
<dbReference type="OrthoDB" id="9768282at2"/>
<dbReference type="Pfam" id="PF00756">
    <property type="entry name" value="Esterase"/>
    <property type="match status" value="1"/>
</dbReference>
<reference evidence="1 2" key="1">
    <citation type="submission" date="2017-06" db="EMBL/GenBank/DDBJ databases">
        <title>Hymenobacter amundsenii sp. nov. isolated from regoliths in Antarctica.</title>
        <authorList>
            <person name="Sedlacek I."/>
            <person name="Kralova S."/>
            <person name="Pantucek R."/>
            <person name="Svec P."/>
            <person name="Holochova P."/>
            <person name="Stankova E."/>
            <person name="Vrbovska V."/>
            <person name="Busse H.-J."/>
        </authorList>
    </citation>
    <scope>NUCLEOTIDE SEQUENCE [LARGE SCALE GENOMIC DNA]</scope>
    <source>
        <strain evidence="1 2">CCM 8682</strain>
    </source>
</reference>
<dbReference type="Proteomes" id="UP000197277">
    <property type="component" value="Unassembled WGS sequence"/>
</dbReference>
<dbReference type="InterPro" id="IPR050583">
    <property type="entry name" value="Mycobacterial_A85_antigen"/>
</dbReference>
<organism evidence="1 2">
    <name type="scientific">Hymenobacter amundsenii</name>
    <dbReference type="NCBI Taxonomy" id="2006685"/>
    <lineage>
        <taxon>Bacteria</taxon>
        <taxon>Pseudomonadati</taxon>
        <taxon>Bacteroidota</taxon>
        <taxon>Cytophagia</taxon>
        <taxon>Cytophagales</taxon>
        <taxon>Hymenobacteraceae</taxon>
        <taxon>Hymenobacter</taxon>
    </lineage>
</organism>
<dbReference type="RefSeq" id="WP_088463655.1">
    <property type="nucleotide sequence ID" value="NZ_NIRR01000007.1"/>
</dbReference>
<accession>A0A246FQ26</accession>
<comment type="caution">
    <text evidence="1">The sequence shown here is derived from an EMBL/GenBank/DDBJ whole genome shotgun (WGS) entry which is preliminary data.</text>
</comment>
<sequence>MKRAFLLGLLLFMMLETTRAQQFAVSYTAAAYAGPFTGNVILYLSRRNAEPKNQPGWPCYRLAVRNVRPGQTITFSDSALSYPTLLSRLERGSYYVQAVWDLNREGRIIGQSTGNPYSAARQVALGATDETFRLVCDQVVAAPVFVESTFCKEFKSPSALLSRSQGKPVSLNAAVILPADYHRHPRRRYPVLFTVGGFGGDYHHYSRAVSTDTLPATPIDTMACIRVYLDGACSLGHSVYANSANNGPVGNAFTTEFLPLLDQRYRTNGARLLRGHSSGGYTVVYLMTHYPRLFAGGNASAPDPVDFHRFELTNLYTDAKRVEMVDSVTYGELPPIAAAYDRPNIVRRLEDILYRGEQEVSFDAVFSPKGRHGLPRPLFNSTTNVLDRRVFRHWQPYDLTQYVRRNWPHLRPDLNGKLRISAGNEDSYYLNFSALLMEQEMKKLGADMPFAYYPGDHFNVTTPEYKRAEIRWLKKTYLTWLAQHPQ</sequence>
<dbReference type="AlphaFoldDB" id="A0A246FQ26"/>
<evidence type="ECO:0000313" key="1">
    <source>
        <dbReference type="EMBL" id="OWP63874.1"/>
    </source>
</evidence>
<protein>
    <recommendedName>
        <fullName evidence="3">Esterase</fullName>
    </recommendedName>
</protein>
<evidence type="ECO:0000313" key="2">
    <source>
        <dbReference type="Proteomes" id="UP000197277"/>
    </source>
</evidence>
<dbReference type="InterPro" id="IPR029058">
    <property type="entry name" value="AB_hydrolase_fold"/>
</dbReference>
<dbReference type="SUPFAM" id="SSF53474">
    <property type="entry name" value="alpha/beta-Hydrolases"/>
    <property type="match status" value="1"/>
</dbReference>
<name>A0A246FQ26_9BACT</name>
<proteinExistence type="predicted"/>